<dbReference type="AlphaFoldDB" id="A0A8X8WUS6"/>
<proteinExistence type="predicted"/>
<reference evidence="1" key="1">
    <citation type="submission" date="2018-01" db="EMBL/GenBank/DDBJ databases">
        <authorList>
            <person name="Mao J.F."/>
        </authorList>
    </citation>
    <scope>NUCLEOTIDE SEQUENCE</scope>
    <source>
        <strain evidence="1">Huo1</strain>
        <tissue evidence="1">Leaf</tissue>
    </source>
</reference>
<organism evidence="1">
    <name type="scientific">Salvia splendens</name>
    <name type="common">Scarlet sage</name>
    <dbReference type="NCBI Taxonomy" id="180675"/>
    <lineage>
        <taxon>Eukaryota</taxon>
        <taxon>Viridiplantae</taxon>
        <taxon>Streptophyta</taxon>
        <taxon>Embryophyta</taxon>
        <taxon>Tracheophyta</taxon>
        <taxon>Spermatophyta</taxon>
        <taxon>Magnoliopsida</taxon>
        <taxon>eudicotyledons</taxon>
        <taxon>Gunneridae</taxon>
        <taxon>Pentapetalae</taxon>
        <taxon>asterids</taxon>
        <taxon>lamiids</taxon>
        <taxon>Lamiales</taxon>
        <taxon>Lamiaceae</taxon>
        <taxon>Nepetoideae</taxon>
        <taxon>Mentheae</taxon>
        <taxon>Salviinae</taxon>
        <taxon>Salvia</taxon>
        <taxon>Salvia subgen. Calosphace</taxon>
        <taxon>core Calosphace</taxon>
    </lineage>
</organism>
<reference evidence="1" key="2">
    <citation type="submission" date="2020-08" db="EMBL/GenBank/DDBJ databases">
        <title>Plant Genome Project.</title>
        <authorList>
            <person name="Zhang R.-G."/>
        </authorList>
    </citation>
    <scope>NUCLEOTIDE SEQUENCE</scope>
    <source>
        <strain evidence="1">Huo1</strain>
        <tissue evidence="1">Leaf</tissue>
    </source>
</reference>
<gene>
    <name evidence="1" type="ORF">SASPL_137648</name>
</gene>
<dbReference type="Proteomes" id="UP000298416">
    <property type="component" value="Unassembled WGS sequence"/>
</dbReference>
<comment type="caution">
    <text evidence="1">The sequence shown here is derived from an EMBL/GenBank/DDBJ whole genome shotgun (WGS) entry which is preliminary data.</text>
</comment>
<evidence type="ECO:0000313" key="1">
    <source>
        <dbReference type="EMBL" id="KAG6400805.1"/>
    </source>
</evidence>
<evidence type="ECO:0000313" key="2">
    <source>
        <dbReference type="Proteomes" id="UP000298416"/>
    </source>
</evidence>
<sequence length="53" mass="5643">MILSEQVLPLPLSLLVFSSIDIGDYANVMLIPSLCQSVLVADGTLMLVEAIPV</sequence>
<protein>
    <submittedName>
        <fullName evidence="1">Uncharacterized protein</fullName>
    </submittedName>
</protein>
<keyword evidence="2" id="KW-1185">Reference proteome</keyword>
<dbReference type="EMBL" id="PNBA02000014">
    <property type="protein sequence ID" value="KAG6400805.1"/>
    <property type="molecule type" value="Genomic_DNA"/>
</dbReference>
<accession>A0A8X8WUS6</accession>
<name>A0A8X8WUS6_SALSN</name>